<dbReference type="AlphaFoldDB" id="A0A552LMU0"/>
<accession>A0A552LMU0</accession>
<evidence type="ECO:0008006" key="3">
    <source>
        <dbReference type="Google" id="ProtNLM"/>
    </source>
</evidence>
<dbReference type="Proteomes" id="UP000320730">
    <property type="component" value="Unassembled WGS sequence"/>
</dbReference>
<evidence type="ECO:0000313" key="2">
    <source>
        <dbReference type="Proteomes" id="UP000320730"/>
    </source>
</evidence>
<protein>
    <recommendedName>
        <fullName evidence="3">Addiction module toxin RelE</fullName>
    </recommendedName>
</protein>
<evidence type="ECO:0000313" key="1">
    <source>
        <dbReference type="EMBL" id="TRV21528.1"/>
    </source>
</evidence>
<sequence>MIRISKSMSREKPLYWVASAKKDYLTFPAEVQDDMGYALGLAQLGGKHPKAKPWKGEGAGVFEIVEDHRGDTYRAVYTVRFAEVVYVLHAFQKKSKSGIKTPQEDVKLIVERMKRAQADYESRGTK</sequence>
<reference evidence="1 2" key="1">
    <citation type="submission" date="2019-01" db="EMBL/GenBank/DDBJ databases">
        <title>Coherence of Microcystis species and biogeography revealed through population genomics.</title>
        <authorList>
            <person name="Perez-Carrascal O.M."/>
            <person name="Terrat Y."/>
            <person name="Giani A."/>
            <person name="Fortin N."/>
            <person name="Tromas N."/>
            <person name="Shapiro B.J."/>
        </authorList>
    </citation>
    <scope>NUCLEOTIDE SEQUENCE [LARGE SCALE GENOMIC DNA]</scope>
    <source>
        <strain evidence="1">Mf_WU_F_19750830_S460</strain>
    </source>
</reference>
<gene>
    <name evidence="1" type="ORF">EWV40_11590</name>
</gene>
<proteinExistence type="predicted"/>
<dbReference type="InterPro" id="IPR009241">
    <property type="entry name" value="HigB-like"/>
</dbReference>
<organism evidence="1 2">
    <name type="scientific">Microcystis flos-aquae Mf_WU_F_19750830_S460</name>
    <dbReference type="NCBI Taxonomy" id="2486237"/>
    <lineage>
        <taxon>Bacteria</taxon>
        <taxon>Bacillati</taxon>
        <taxon>Cyanobacteriota</taxon>
        <taxon>Cyanophyceae</taxon>
        <taxon>Oscillatoriophycideae</taxon>
        <taxon>Chroococcales</taxon>
        <taxon>Microcystaceae</taxon>
        <taxon>Microcystis</taxon>
    </lineage>
</organism>
<comment type="caution">
    <text evidence="1">The sequence shown here is derived from an EMBL/GenBank/DDBJ whole genome shotgun (WGS) entry which is preliminary data.</text>
</comment>
<dbReference type="EMBL" id="SFAN01000094">
    <property type="protein sequence ID" value="TRV21528.1"/>
    <property type="molecule type" value="Genomic_DNA"/>
</dbReference>
<dbReference type="Pfam" id="PF05973">
    <property type="entry name" value="Gp49"/>
    <property type="match status" value="1"/>
</dbReference>
<name>A0A552LMU0_9CHRO</name>